<feature type="region of interest" description="Disordered" evidence="1">
    <location>
        <begin position="1"/>
        <end position="63"/>
    </location>
</feature>
<sequence>MNLPAFLNPPSAHDPDSLTHSPLSPGHTAPPPRAPDALSCRSNLFSPNHSSALSQRHPAPTLGLPTEFLATSLSLH</sequence>
<dbReference type="HOGENOM" id="CLU_2655473_0_0_1"/>
<evidence type="ECO:0000313" key="3">
    <source>
        <dbReference type="Proteomes" id="UP000054217"/>
    </source>
</evidence>
<organism evidence="2 3">
    <name type="scientific">Pisolithus tinctorius Marx 270</name>
    <dbReference type="NCBI Taxonomy" id="870435"/>
    <lineage>
        <taxon>Eukaryota</taxon>
        <taxon>Fungi</taxon>
        <taxon>Dikarya</taxon>
        <taxon>Basidiomycota</taxon>
        <taxon>Agaricomycotina</taxon>
        <taxon>Agaricomycetes</taxon>
        <taxon>Agaricomycetidae</taxon>
        <taxon>Boletales</taxon>
        <taxon>Sclerodermatineae</taxon>
        <taxon>Pisolithaceae</taxon>
        <taxon>Pisolithus</taxon>
    </lineage>
</organism>
<accession>A0A0C3PF70</accession>
<keyword evidence="3" id="KW-1185">Reference proteome</keyword>
<dbReference type="Proteomes" id="UP000054217">
    <property type="component" value="Unassembled WGS sequence"/>
</dbReference>
<evidence type="ECO:0000256" key="1">
    <source>
        <dbReference type="SAM" id="MobiDB-lite"/>
    </source>
</evidence>
<feature type="compositionally biased region" description="Polar residues" evidence="1">
    <location>
        <begin position="40"/>
        <end position="54"/>
    </location>
</feature>
<dbReference type="AlphaFoldDB" id="A0A0C3PF70"/>
<reference evidence="3" key="2">
    <citation type="submission" date="2015-01" db="EMBL/GenBank/DDBJ databases">
        <title>Evolutionary Origins and Diversification of the Mycorrhizal Mutualists.</title>
        <authorList>
            <consortium name="DOE Joint Genome Institute"/>
            <consortium name="Mycorrhizal Genomics Consortium"/>
            <person name="Kohler A."/>
            <person name="Kuo A."/>
            <person name="Nagy L.G."/>
            <person name="Floudas D."/>
            <person name="Copeland A."/>
            <person name="Barry K.W."/>
            <person name="Cichocki N."/>
            <person name="Veneault-Fourrey C."/>
            <person name="LaButti K."/>
            <person name="Lindquist E.A."/>
            <person name="Lipzen A."/>
            <person name="Lundell T."/>
            <person name="Morin E."/>
            <person name="Murat C."/>
            <person name="Riley R."/>
            <person name="Ohm R."/>
            <person name="Sun H."/>
            <person name="Tunlid A."/>
            <person name="Henrissat B."/>
            <person name="Grigoriev I.V."/>
            <person name="Hibbett D.S."/>
            <person name="Martin F."/>
        </authorList>
    </citation>
    <scope>NUCLEOTIDE SEQUENCE [LARGE SCALE GENOMIC DNA]</scope>
    <source>
        <strain evidence="3">Marx 270</strain>
    </source>
</reference>
<evidence type="ECO:0000313" key="2">
    <source>
        <dbReference type="EMBL" id="KIO06891.1"/>
    </source>
</evidence>
<dbReference type="InParanoid" id="A0A0C3PF70"/>
<protein>
    <submittedName>
        <fullName evidence="2">Uncharacterized protein</fullName>
    </submittedName>
</protein>
<name>A0A0C3PF70_PISTI</name>
<reference evidence="2 3" key="1">
    <citation type="submission" date="2014-04" db="EMBL/GenBank/DDBJ databases">
        <authorList>
            <consortium name="DOE Joint Genome Institute"/>
            <person name="Kuo A."/>
            <person name="Kohler A."/>
            <person name="Costa M.D."/>
            <person name="Nagy L.G."/>
            <person name="Floudas D."/>
            <person name="Copeland A."/>
            <person name="Barry K.W."/>
            <person name="Cichocki N."/>
            <person name="Veneault-Fourrey C."/>
            <person name="LaButti K."/>
            <person name="Lindquist E.A."/>
            <person name="Lipzen A."/>
            <person name="Lundell T."/>
            <person name="Morin E."/>
            <person name="Murat C."/>
            <person name="Sun H."/>
            <person name="Tunlid A."/>
            <person name="Henrissat B."/>
            <person name="Grigoriev I.V."/>
            <person name="Hibbett D.S."/>
            <person name="Martin F."/>
            <person name="Nordberg H.P."/>
            <person name="Cantor M.N."/>
            <person name="Hua S.X."/>
        </authorList>
    </citation>
    <scope>NUCLEOTIDE SEQUENCE [LARGE SCALE GENOMIC DNA]</scope>
    <source>
        <strain evidence="2 3">Marx 270</strain>
    </source>
</reference>
<proteinExistence type="predicted"/>
<gene>
    <name evidence="2" type="ORF">M404DRAFT_998319</name>
</gene>
<dbReference type="EMBL" id="KN831961">
    <property type="protein sequence ID" value="KIO06891.1"/>
    <property type="molecule type" value="Genomic_DNA"/>
</dbReference>